<feature type="domain" description="DUF7042" evidence="5">
    <location>
        <begin position="1098"/>
        <end position="1212"/>
    </location>
</feature>
<accession>K1Q812</accession>
<feature type="domain" description="NADH-quinone oxidoreductase subunit D" evidence="4">
    <location>
        <begin position="171"/>
        <end position="429"/>
    </location>
</feature>
<dbReference type="InterPro" id="IPR022885">
    <property type="entry name" value="NDH1_su_D/H"/>
</dbReference>
<dbReference type="PANTHER" id="PTHR11993">
    <property type="entry name" value="NADH-UBIQUINONE OXIDOREDUCTASE 49 KDA SUBUNIT"/>
    <property type="match status" value="1"/>
</dbReference>
<evidence type="ECO:0000256" key="3">
    <source>
        <dbReference type="ARBA" id="ARBA00031562"/>
    </source>
</evidence>
<dbReference type="NCBIfam" id="NF004739">
    <property type="entry name" value="PRK06075.1"/>
    <property type="match status" value="1"/>
</dbReference>
<dbReference type="InterPro" id="IPR029014">
    <property type="entry name" value="NiFe-Hase_large"/>
</dbReference>
<evidence type="ECO:0000259" key="4">
    <source>
        <dbReference type="Pfam" id="PF00346"/>
    </source>
</evidence>
<feature type="domain" description="DUF7042" evidence="5">
    <location>
        <begin position="537"/>
        <end position="657"/>
    </location>
</feature>
<dbReference type="PANTHER" id="PTHR11993:SF10">
    <property type="entry name" value="NADH DEHYDROGENASE [UBIQUINONE] IRON-SULFUR PROTEIN 2, MITOCHONDRIAL"/>
    <property type="match status" value="1"/>
</dbReference>
<gene>
    <name evidence="6" type="ORF">CGI_10009185</name>
</gene>
<dbReference type="EMBL" id="JH816046">
    <property type="protein sequence ID" value="EKC27484.1"/>
    <property type="molecule type" value="Genomic_DNA"/>
</dbReference>
<sequence>MAAAGRLLRKLSPVFKRNHWHSLLLKTAAPACQVRFAGTVRWDPLSDPEWIEKLTGTVLYPDPEISNYYPPELSDEEIDLKVSNFTLNFGPQHPAAHGVLRLIATLQNEALPYFDRLDYVSMMCNEQAYSLAVEKLLNIDVPIRAKYIRTLFGEITRILNHLMSIGTHALDVGALSPFFWLFEEREKLMEFYERASGARMHAAYVRPGGVALDLPLGLMDDIYDFITKFNLRLEELENVLTENRIWVMRTIDIGVVTAQDALAWGFSGVMLRGSGIMWDLRKTQPYDAYDRVEFDVPIGIHGDCYDRYLCRMEEMRQSVRIIHQCLNDMPPGEVRADDNKIVPPKRAEMKESMEALIHHFKLYTEGYNVPPGSTYTAVEAPKGEFGVYLVSDGTNKPYRCKIKAPGFAHLAALDHIAKNHMLADLVAIIVYLVVPTRCACTLPVAWDGQWWDSGSWDLTFSHSTQTLTGWRLQVYSSVITDWTCVNQNSSNYLLFRANQYLNVFGLDYVPYRCVRYVQITENSYYYYIFAGYESSVKQWCPIPLLGTFSYTHDTGSVTTCGAGSVVSACPDWTELKFNYSQCSTTQVFSVSGIVQCVATIEYNNTIYTTVFNPETVTDTANFDKFTCLAISKVGETLYISDAKGSCVKGQTSTVKTSTGSGTLVLSTYNGGCNFPEEWDSGWYDSGHGDITLDRNNSAVTSGWSIPVFGTNIDSWTCFAENSSSNYFLFKGDQIPMPSGVRQNVFRCVKWQMSTKYSYSYYILAGTESNATNSRVFIEAHDVNVTSWTTDTYCNETVAPPVEEFHMIVKKGHEADAKHWCPVMLLSNFTYSHNDGSATNCGPSNSDLAVCPSWTTMTFNYASCSTVQGFSAEGVLYCLKYVLSGSTIFLSVLNPGVVDNISTHRFTCYALTENGNTVYMSDSKGSCEAGQTPTTKSSDGSGTLQLASTDGFCTFPLTWDGPWYDSGMGDITLSYTIHSVTSGWRVNVNGTMLNSWTCQSQNATLGTMLFRADDFVVVNGKLYNVFQCIKMTQLTNYSYSYYVMNDLMADSDPILRLQMTEYSPDVTGWDVDSLCSPTSPPEDKEYHVLVKQGYIADVKQWCPIPLRANFNYTHDSGLGASCGTDSHLSVCPDWVTLRFNYSLCPTIQAFSKEGVVQCVHTVVQGDTYYTSVFNPGLVDDSSFHRFSCLAITEVGGTLTVSDSAGSCQSNQDSGTKQADGSGILILTMQDSCCKWFVYIAAFVDRGDQTIAFFGMPQNVFRCVKWIKITDNSFYYYARSDIEVNANNARVEVKAVDPAVTSWSTASYCNPTSAPGPEEYHVLIKKGSESLAKQWCPVPLLGTFNYVHNDGTTESCASDSQMTACPSWTTIQFDYTKCSKTQAFSQEGSVYCVNTITEGDKYYTALYNPGVVNTVYHRFTCYVISETSSGFYVSDSPGICKAGQNSTVKATDGSGVLTLNRTHSCRESDKIVEINSIKYNVFRCIKYTRLTNYSYIYYVFNDVETNAGNQRVKVELHDPSVNSWDPATYCNPTSGPGQEEYHVLVKAGYTNEVKQWCPVPLLGKFSYVHHDGLTATCSSSSDLRVCPDWTTMAFNYSLCSTTQAFSQEGIVHCVNTVTVGSTYYVTVLNPGLVDGTQYRRFTCYFRM</sequence>
<protein>
    <recommendedName>
        <fullName evidence="2">Complex I-49kD</fullName>
    </recommendedName>
    <alternativeName>
        <fullName evidence="3">NADH-ubiquinone oxidoreductase 49 kDa subunit</fullName>
    </alternativeName>
</protein>
<dbReference type="HAMAP" id="MF_01358">
    <property type="entry name" value="NDH1_NuoD"/>
    <property type="match status" value="1"/>
</dbReference>
<dbReference type="GO" id="GO:0016651">
    <property type="term" value="F:oxidoreductase activity, acting on NAD(P)H"/>
    <property type="evidence" value="ECO:0007669"/>
    <property type="project" value="InterPro"/>
</dbReference>
<dbReference type="Pfam" id="PF00346">
    <property type="entry name" value="Complex1_49kDa"/>
    <property type="match status" value="1"/>
</dbReference>
<evidence type="ECO:0000313" key="6">
    <source>
        <dbReference type="EMBL" id="EKC27484.1"/>
    </source>
</evidence>
<reference evidence="6" key="1">
    <citation type="journal article" date="2012" name="Nature">
        <title>The oyster genome reveals stress adaptation and complexity of shell formation.</title>
        <authorList>
            <person name="Zhang G."/>
            <person name="Fang X."/>
            <person name="Guo X."/>
            <person name="Li L."/>
            <person name="Luo R."/>
            <person name="Xu F."/>
            <person name="Yang P."/>
            <person name="Zhang L."/>
            <person name="Wang X."/>
            <person name="Qi H."/>
            <person name="Xiong Z."/>
            <person name="Que H."/>
            <person name="Xie Y."/>
            <person name="Holland P.W."/>
            <person name="Paps J."/>
            <person name="Zhu Y."/>
            <person name="Wu F."/>
            <person name="Chen Y."/>
            <person name="Wang J."/>
            <person name="Peng C."/>
            <person name="Meng J."/>
            <person name="Yang L."/>
            <person name="Liu J."/>
            <person name="Wen B."/>
            <person name="Zhang N."/>
            <person name="Huang Z."/>
            <person name="Zhu Q."/>
            <person name="Feng Y."/>
            <person name="Mount A."/>
            <person name="Hedgecock D."/>
            <person name="Xu Z."/>
            <person name="Liu Y."/>
            <person name="Domazet-Loso T."/>
            <person name="Du Y."/>
            <person name="Sun X."/>
            <person name="Zhang S."/>
            <person name="Liu B."/>
            <person name="Cheng P."/>
            <person name="Jiang X."/>
            <person name="Li J."/>
            <person name="Fan D."/>
            <person name="Wang W."/>
            <person name="Fu W."/>
            <person name="Wang T."/>
            <person name="Wang B."/>
            <person name="Zhang J."/>
            <person name="Peng Z."/>
            <person name="Li Y."/>
            <person name="Li N."/>
            <person name="Wang J."/>
            <person name="Chen M."/>
            <person name="He Y."/>
            <person name="Tan F."/>
            <person name="Song X."/>
            <person name="Zheng Q."/>
            <person name="Huang R."/>
            <person name="Yang H."/>
            <person name="Du X."/>
            <person name="Chen L."/>
            <person name="Yang M."/>
            <person name="Gaffney P.M."/>
            <person name="Wang S."/>
            <person name="Luo L."/>
            <person name="She Z."/>
            <person name="Ming Y."/>
            <person name="Huang W."/>
            <person name="Zhang S."/>
            <person name="Huang B."/>
            <person name="Zhang Y."/>
            <person name="Qu T."/>
            <person name="Ni P."/>
            <person name="Miao G."/>
            <person name="Wang J."/>
            <person name="Wang Q."/>
            <person name="Steinberg C.E."/>
            <person name="Wang H."/>
            <person name="Li N."/>
            <person name="Qian L."/>
            <person name="Zhang G."/>
            <person name="Li Y."/>
            <person name="Yang H."/>
            <person name="Liu X."/>
            <person name="Wang J."/>
            <person name="Yin Y."/>
            <person name="Wang J."/>
        </authorList>
    </citation>
    <scope>NUCLEOTIDE SEQUENCE [LARGE SCALE GENOMIC DNA]</scope>
    <source>
        <strain evidence="6">05x7-T-G4-1.051#20</strain>
    </source>
</reference>
<comment type="similarity">
    <text evidence="1">Belongs to the complex I 49 kDa subunit family.</text>
</comment>
<dbReference type="NCBIfam" id="TIGR01962">
    <property type="entry name" value="NuoD"/>
    <property type="match status" value="1"/>
</dbReference>
<dbReference type="GO" id="GO:0051287">
    <property type="term" value="F:NAD binding"/>
    <property type="evidence" value="ECO:0007669"/>
    <property type="project" value="InterPro"/>
</dbReference>
<evidence type="ECO:0000259" key="5">
    <source>
        <dbReference type="Pfam" id="PF23069"/>
    </source>
</evidence>
<evidence type="ECO:0000256" key="1">
    <source>
        <dbReference type="ARBA" id="ARBA00005769"/>
    </source>
</evidence>
<dbReference type="GO" id="GO:0005739">
    <property type="term" value="C:mitochondrion"/>
    <property type="evidence" value="ECO:0007669"/>
    <property type="project" value="GOC"/>
</dbReference>
<dbReference type="InParanoid" id="K1Q812"/>
<keyword evidence="6" id="KW-0830">Ubiquinone</keyword>
<dbReference type="InterPro" id="IPR001135">
    <property type="entry name" value="NADH_Q_OxRdtase_suD"/>
</dbReference>
<dbReference type="SUPFAM" id="SSF56762">
    <property type="entry name" value="HydB/Nqo4-like"/>
    <property type="match status" value="1"/>
</dbReference>
<dbReference type="Pfam" id="PF23069">
    <property type="entry name" value="DUF7042"/>
    <property type="match status" value="5"/>
</dbReference>
<organism evidence="6">
    <name type="scientific">Magallana gigas</name>
    <name type="common">Pacific oyster</name>
    <name type="synonym">Crassostrea gigas</name>
    <dbReference type="NCBI Taxonomy" id="29159"/>
    <lineage>
        <taxon>Eukaryota</taxon>
        <taxon>Metazoa</taxon>
        <taxon>Spiralia</taxon>
        <taxon>Lophotrochozoa</taxon>
        <taxon>Mollusca</taxon>
        <taxon>Bivalvia</taxon>
        <taxon>Autobranchia</taxon>
        <taxon>Pteriomorphia</taxon>
        <taxon>Ostreida</taxon>
        <taxon>Ostreoidea</taxon>
        <taxon>Ostreidae</taxon>
        <taxon>Magallana</taxon>
    </lineage>
</organism>
<name>K1Q812_MAGGI</name>
<dbReference type="GO" id="GO:0006120">
    <property type="term" value="P:mitochondrial electron transport, NADH to ubiquinone"/>
    <property type="evidence" value="ECO:0007669"/>
    <property type="project" value="TreeGrafter"/>
</dbReference>
<dbReference type="HOGENOM" id="CLU_242679_0_0_1"/>
<dbReference type="Gene3D" id="1.10.645.10">
    <property type="entry name" value="Cytochrome-c3 Hydrogenase, chain B"/>
    <property type="match status" value="1"/>
</dbReference>
<feature type="domain" description="DUF7042" evidence="5">
    <location>
        <begin position="818"/>
        <end position="936"/>
    </location>
</feature>
<feature type="domain" description="DUF7042" evidence="5">
    <location>
        <begin position="1552"/>
        <end position="1642"/>
    </location>
</feature>
<feature type="domain" description="DUF7042" evidence="5">
    <location>
        <begin position="1331"/>
        <end position="1432"/>
    </location>
</feature>
<proteinExistence type="inferred from homology"/>
<dbReference type="InterPro" id="IPR055470">
    <property type="entry name" value="DUF7042"/>
</dbReference>
<dbReference type="GO" id="GO:0048038">
    <property type="term" value="F:quinone binding"/>
    <property type="evidence" value="ECO:0007669"/>
    <property type="project" value="InterPro"/>
</dbReference>
<evidence type="ECO:0000256" key="2">
    <source>
        <dbReference type="ARBA" id="ARBA00030505"/>
    </source>
</evidence>